<dbReference type="RefSeq" id="WP_062124239.1">
    <property type="nucleotide sequence ID" value="NZ_BAZW01000012.1"/>
</dbReference>
<comment type="similarity">
    <text evidence="6">Belongs to the class-IV pyridoxal-phosphate-dependent aminotransferase family.</text>
</comment>
<name>A0A0E9LY02_9BACT</name>
<evidence type="ECO:0000256" key="5">
    <source>
        <dbReference type="ARBA" id="ARBA00005072"/>
    </source>
</evidence>
<keyword evidence="9 18" id="KW-0032">Aminotransferase</keyword>
<gene>
    <name evidence="18" type="ORF">JCM15548_11978</name>
</gene>
<dbReference type="GO" id="GO:0009099">
    <property type="term" value="P:L-valine biosynthetic process"/>
    <property type="evidence" value="ECO:0007669"/>
    <property type="project" value="UniProtKB-UniPathway"/>
</dbReference>
<evidence type="ECO:0000256" key="10">
    <source>
        <dbReference type="ARBA" id="ARBA00022605"/>
    </source>
</evidence>
<evidence type="ECO:0000256" key="7">
    <source>
        <dbReference type="ARBA" id="ARBA00013053"/>
    </source>
</evidence>
<comment type="caution">
    <text evidence="18">The sequence shown here is derived from an EMBL/GenBank/DDBJ whole genome shotgun (WGS) entry which is preliminary data.</text>
</comment>
<dbReference type="FunFam" id="3.30.470.10:FF:000004">
    <property type="entry name" value="Branched-chain-amino-acid aminotransferase"/>
    <property type="match status" value="1"/>
</dbReference>
<evidence type="ECO:0000256" key="2">
    <source>
        <dbReference type="ARBA" id="ARBA00003109"/>
    </source>
</evidence>
<dbReference type="SUPFAM" id="SSF56752">
    <property type="entry name" value="D-aminoacid aminotransferase-like PLP-dependent enzymes"/>
    <property type="match status" value="1"/>
</dbReference>
<keyword evidence="13" id="KW-0100">Branched-chain amino acid biosynthesis</keyword>
<dbReference type="EMBL" id="BAZW01000012">
    <property type="protein sequence ID" value="GAO29755.1"/>
    <property type="molecule type" value="Genomic_DNA"/>
</dbReference>
<dbReference type="NCBIfam" id="NF009897">
    <property type="entry name" value="PRK13357.1"/>
    <property type="match status" value="1"/>
</dbReference>
<organism evidence="18 19">
    <name type="scientific">Geofilum rubicundum JCM 15548</name>
    <dbReference type="NCBI Taxonomy" id="1236989"/>
    <lineage>
        <taxon>Bacteria</taxon>
        <taxon>Pseudomonadati</taxon>
        <taxon>Bacteroidota</taxon>
        <taxon>Bacteroidia</taxon>
        <taxon>Marinilabiliales</taxon>
        <taxon>Marinilabiliaceae</taxon>
        <taxon>Geofilum</taxon>
    </lineage>
</organism>
<comment type="catalytic activity">
    <reaction evidence="14">
        <text>L-valine + 2-oxoglutarate = 3-methyl-2-oxobutanoate + L-glutamate</text>
        <dbReference type="Rhea" id="RHEA:24813"/>
        <dbReference type="ChEBI" id="CHEBI:11851"/>
        <dbReference type="ChEBI" id="CHEBI:16810"/>
        <dbReference type="ChEBI" id="CHEBI:29985"/>
        <dbReference type="ChEBI" id="CHEBI:57762"/>
        <dbReference type="EC" id="2.6.1.42"/>
    </reaction>
</comment>
<keyword evidence="19" id="KW-1185">Reference proteome</keyword>
<accession>A0A0E9LY02</accession>
<comment type="catalytic activity">
    <reaction evidence="15">
        <text>L-isoleucine + 2-oxoglutarate = (S)-3-methyl-2-oxopentanoate + L-glutamate</text>
        <dbReference type="Rhea" id="RHEA:24801"/>
        <dbReference type="ChEBI" id="CHEBI:16810"/>
        <dbReference type="ChEBI" id="CHEBI:29985"/>
        <dbReference type="ChEBI" id="CHEBI:35146"/>
        <dbReference type="ChEBI" id="CHEBI:58045"/>
        <dbReference type="EC" id="2.6.1.42"/>
    </reaction>
</comment>
<dbReference type="PIRSF" id="PIRSF006468">
    <property type="entry name" value="BCAT1"/>
    <property type="match status" value="1"/>
</dbReference>
<evidence type="ECO:0000313" key="18">
    <source>
        <dbReference type="EMBL" id="GAO29755.1"/>
    </source>
</evidence>
<dbReference type="CDD" id="cd01557">
    <property type="entry name" value="BCAT_beta_family"/>
    <property type="match status" value="1"/>
</dbReference>
<dbReference type="GO" id="GO:0009097">
    <property type="term" value="P:isoleucine biosynthetic process"/>
    <property type="evidence" value="ECO:0007669"/>
    <property type="project" value="UniProtKB-UniPathway"/>
</dbReference>
<dbReference type="NCBIfam" id="TIGR01123">
    <property type="entry name" value="ilvE_II"/>
    <property type="match status" value="1"/>
</dbReference>
<evidence type="ECO:0000313" key="19">
    <source>
        <dbReference type="Proteomes" id="UP000032900"/>
    </source>
</evidence>
<evidence type="ECO:0000256" key="13">
    <source>
        <dbReference type="ARBA" id="ARBA00023304"/>
    </source>
</evidence>
<dbReference type="InterPro" id="IPR005786">
    <property type="entry name" value="B_amino_transII"/>
</dbReference>
<dbReference type="Proteomes" id="UP000032900">
    <property type="component" value="Unassembled WGS sequence"/>
</dbReference>
<comment type="cofactor">
    <cofactor evidence="1">
        <name>pyridoxal 5'-phosphate</name>
        <dbReference type="ChEBI" id="CHEBI:597326"/>
    </cofactor>
</comment>
<comment type="pathway">
    <text evidence="5">Amino-acid biosynthesis; L-leucine biosynthesis; L-leucine from 3-methyl-2-oxobutanoate: step 4/4.</text>
</comment>
<keyword evidence="11 18" id="KW-0808">Transferase</keyword>
<comment type="pathway">
    <text evidence="4">Amino-acid biosynthesis; L-valine biosynthesis; L-valine from pyruvate: step 4/4.</text>
</comment>
<dbReference type="EC" id="2.6.1.42" evidence="7"/>
<dbReference type="OrthoDB" id="9804984at2"/>
<keyword evidence="10" id="KW-0028">Amino-acid biosynthesis</keyword>
<dbReference type="GO" id="GO:0009098">
    <property type="term" value="P:L-leucine biosynthetic process"/>
    <property type="evidence" value="ECO:0007669"/>
    <property type="project" value="UniProtKB-UniPathway"/>
</dbReference>
<dbReference type="InterPro" id="IPR033939">
    <property type="entry name" value="BCAT_family"/>
</dbReference>
<dbReference type="Gene3D" id="3.30.470.10">
    <property type="match status" value="1"/>
</dbReference>
<comment type="function">
    <text evidence="2">Acts on leucine, isoleucine and valine.</text>
</comment>
<comment type="catalytic activity">
    <reaction evidence="16">
        <text>L-leucine + 2-oxoglutarate = 4-methyl-2-oxopentanoate + L-glutamate</text>
        <dbReference type="Rhea" id="RHEA:18321"/>
        <dbReference type="ChEBI" id="CHEBI:16810"/>
        <dbReference type="ChEBI" id="CHEBI:17865"/>
        <dbReference type="ChEBI" id="CHEBI:29985"/>
        <dbReference type="ChEBI" id="CHEBI:57427"/>
        <dbReference type="EC" id="2.6.1.42"/>
    </reaction>
</comment>
<dbReference type="InterPro" id="IPR036038">
    <property type="entry name" value="Aminotransferase-like"/>
</dbReference>
<dbReference type="STRING" id="1236989.JCM15548_11978"/>
<evidence type="ECO:0000256" key="4">
    <source>
        <dbReference type="ARBA" id="ARBA00004931"/>
    </source>
</evidence>
<evidence type="ECO:0000256" key="1">
    <source>
        <dbReference type="ARBA" id="ARBA00001933"/>
    </source>
</evidence>
<evidence type="ECO:0000256" key="3">
    <source>
        <dbReference type="ARBA" id="ARBA00004824"/>
    </source>
</evidence>
<evidence type="ECO:0000256" key="16">
    <source>
        <dbReference type="ARBA" id="ARBA00049229"/>
    </source>
</evidence>
<dbReference type="UniPathway" id="UPA00048">
    <property type="reaction ID" value="UER00073"/>
</dbReference>
<dbReference type="UniPathway" id="UPA00047">
    <property type="reaction ID" value="UER00058"/>
</dbReference>
<evidence type="ECO:0000256" key="17">
    <source>
        <dbReference type="PIRSR" id="PIRSR006468-1"/>
    </source>
</evidence>
<protein>
    <recommendedName>
        <fullName evidence="8">Branched-chain-amino-acid aminotransferase</fullName>
        <ecNumber evidence="7">2.6.1.42</ecNumber>
    </recommendedName>
</protein>
<evidence type="ECO:0000256" key="11">
    <source>
        <dbReference type="ARBA" id="ARBA00022679"/>
    </source>
</evidence>
<dbReference type="UniPathway" id="UPA00049">
    <property type="reaction ID" value="UER00062"/>
</dbReference>
<dbReference type="PANTHER" id="PTHR42825">
    <property type="entry name" value="AMINO ACID AMINOTRANSFERASE"/>
    <property type="match status" value="1"/>
</dbReference>
<dbReference type="InterPro" id="IPR043132">
    <property type="entry name" value="BCAT-like_C"/>
</dbReference>
<evidence type="ECO:0000256" key="12">
    <source>
        <dbReference type="ARBA" id="ARBA00022898"/>
    </source>
</evidence>
<evidence type="ECO:0000256" key="9">
    <source>
        <dbReference type="ARBA" id="ARBA00022576"/>
    </source>
</evidence>
<evidence type="ECO:0000256" key="14">
    <source>
        <dbReference type="ARBA" id="ARBA00048212"/>
    </source>
</evidence>
<evidence type="ECO:0000256" key="6">
    <source>
        <dbReference type="ARBA" id="ARBA00009320"/>
    </source>
</evidence>
<dbReference type="Gene3D" id="3.20.10.10">
    <property type="entry name" value="D-amino Acid Aminotransferase, subunit A, domain 2"/>
    <property type="match status" value="1"/>
</dbReference>
<proteinExistence type="inferred from homology"/>
<keyword evidence="12" id="KW-0663">Pyridoxal phosphate</keyword>
<evidence type="ECO:0000256" key="15">
    <source>
        <dbReference type="ARBA" id="ARBA00048798"/>
    </source>
</evidence>
<dbReference type="FunFam" id="3.20.10.10:FF:000006">
    <property type="entry name" value="Branched-chain amino acid aminotransferase"/>
    <property type="match status" value="1"/>
</dbReference>
<evidence type="ECO:0000256" key="8">
    <source>
        <dbReference type="ARBA" id="ARBA00018179"/>
    </source>
</evidence>
<dbReference type="AlphaFoldDB" id="A0A0E9LY02"/>
<dbReference type="InterPro" id="IPR043131">
    <property type="entry name" value="BCAT-like_N"/>
</dbReference>
<dbReference type="PANTHER" id="PTHR42825:SF2">
    <property type="entry name" value="BRANCHED-CHAIN-AMINO-ACID AMINOTRANSFERASE 3, CHLOROPLASTIC-RELATED"/>
    <property type="match status" value="1"/>
</dbReference>
<dbReference type="GO" id="GO:0004084">
    <property type="term" value="F:branched-chain-amino-acid transaminase activity"/>
    <property type="evidence" value="ECO:0007669"/>
    <property type="project" value="UniProtKB-EC"/>
</dbReference>
<feature type="modified residue" description="N6-(pyridoxal phosphate)lysine" evidence="17">
    <location>
        <position position="184"/>
    </location>
</feature>
<reference evidence="18 19" key="1">
    <citation type="journal article" date="2015" name="Microbes Environ.">
        <title>Distribution and evolution of nitrogen fixation genes in the phylum bacteroidetes.</title>
        <authorList>
            <person name="Inoue J."/>
            <person name="Oshima K."/>
            <person name="Suda W."/>
            <person name="Sakamoto M."/>
            <person name="Iino T."/>
            <person name="Noda S."/>
            <person name="Hongoh Y."/>
            <person name="Hattori M."/>
            <person name="Ohkuma M."/>
        </authorList>
    </citation>
    <scope>NUCLEOTIDE SEQUENCE [LARGE SCALE GENOMIC DNA]</scope>
    <source>
        <strain evidence="18">JCM 15548</strain>
    </source>
</reference>
<sequence>MTADIDWGNLSFTYTTTDYNVRCYYRNGKWGELETSSSETINMHMAATCLHYGQEAFEGLKAFRGKDGKIRIFRMADNAQRMLDSADGVLMARVPVDLFMKACQKAVELNSRFVPPYGSGASLYIRPMLIGSGPKVGVSPADEYLFMVFVTPVGPYFKEGFKPTNLMITRQYDRAAPNGTGPFKVGGNYAASLASGKIAHEKGYSAVLYLDSREKKFLDECGPANFFGIKNNTYITPQSKSILPSITNKSLIQLAEDLGLKTERRPVPLEELETFEEVGACGTAAVISPVAKVDDLDTGKSYVFSKDGQPGPVSVKLYNKLRAIQNGEEPDKYGWITIVEG</sequence>
<dbReference type="InterPro" id="IPR001544">
    <property type="entry name" value="Aminotrans_IV"/>
</dbReference>
<dbReference type="Pfam" id="PF01063">
    <property type="entry name" value="Aminotran_4"/>
    <property type="match status" value="1"/>
</dbReference>
<comment type="pathway">
    <text evidence="3">Amino-acid biosynthesis; L-isoleucine biosynthesis; L-isoleucine from 2-oxobutanoate: step 4/4.</text>
</comment>